<reference evidence="1 2" key="1">
    <citation type="submission" date="2021-01" db="EMBL/GenBank/DDBJ databases">
        <title>Whole genome shotgun sequence of Catellatospora bangladeshensis NBRC 107357.</title>
        <authorList>
            <person name="Komaki H."/>
            <person name="Tamura T."/>
        </authorList>
    </citation>
    <scope>NUCLEOTIDE SEQUENCE [LARGE SCALE GENOMIC DNA]</scope>
    <source>
        <strain evidence="1 2">NBRC 107357</strain>
    </source>
</reference>
<accession>A0A8J3NMB7</accession>
<sequence>MTSVTVMPTEPFSIRMIFDRDQSRESATWFWVRSEESRADRRAFRRRSRATAGFVLGLT</sequence>
<evidence type="ECO:0000313" key="2">
    <source>
        <dbReference type="Proteomes" id="UP000601223"/>
    </source>
</evidence>
<protein>
    <submittedName>
        <fullName evidence="1">Uncharacterized protein</fullName>
    </submittedName>
</protein>
<gene>
    <name evidence="1" type="ORF">Cba03nite_64100</name>
</gene>
<proteinExistence type="predicted"/>
<comment type="caution">
    <text evidence="1">The sequence shown here is derived from an EMBL/GenBank/DDBJ whole genome shotgun (WGS) entry which is preliminary data.</text>
</comment>
<dbReference type="EMBL" id="BONF01000043">
    <property type="protein sequence ID" value="GIF85061.1"/>
    <property type="molecule type" value="Genomic_DNA"/>
</dbReference>
<dbReference type="Proteomes" id="UP000601223">
    <property type="component" value="Unassembled WGS sequence"/>
</dbReference>
<organism evidence="1 2">
    <name type="scientific">Catellatospora bangladeshensis</name>
    <dbReference type="NCBI Taxonomy" id="310355"/>
    <lineage>
        <taxon>Bacteria</taxon>
        <taxon>Bacillati</taxon>
        <taxon>Actinomycetota</taxon>
        <taxon>Actinomycetes</taxon>
        <taxon>Micromonosporales</taxon>
        <taxon>Micromonosporaceae</taxon>
        <taxon>Catellatospora</taxon>
    </lineage>
</organism>
<name>A0A8J3NMB7_9ACTN</name>
<dbReference type="AlphaFoldDB" id="A0A8J3NMB7"/>
<evidence type="ECO:0000313" key="1">
    <source>
        <dbReference type="EMBL" id="GIF85061.1"/>
    </source>
</evidence>
<keyword evidence="2" id="KW-1185">Reference proteome</keyword>